<protein>
    <submittedName>
        <fullName evidence="1">Uncharacterized protein</fullName>
    </submittedName>
</protein>
<dbReference type="HOGENOM" id="CLU_2893745_0_0_11"/>
<dbReference type="EMBL" id="AP012319">
    <property type="protein sequence ID" value="BAL88881.1"/>
    <property type="molecule type" value="Genomic_DNA"/>
</dbReference>
<keyword evidence="2" id="KW-1185">Reference proteome</keyword>
<evidence type="ECO:0000313" key="2">
    <source>
        <dbReference type="Proteomes" id="UP000007882"/>
    </source>
</evidence>
<gene>
    <name evidence="1" type="ordered locus">AMIS_36610</name>
</gene>
<organism evidence="1 2">
    <name type="scientific">Actinoplanes missouriensis (strain ATCC 14538 / DSM 43046 / CBS 188.64 / JCM 3121 / NBRC 102363 / NCIMB 12654 / NRRL B-3342 / UNCC 431)</name>
    <dbReference type="NCBI Taxonomy" id="512565"/>
    <lineage>
        <taxon>Bacteria</taxon>
        <taxon>Bacillati</taxon>
        <taxon>Actinomycetota</taxon>
        <taxon>Actinomycetes</taxon>
        <taxon>Micromonosporales</taxon>
        <taxon>Micromonosporaceae</taxon>
        <taxon>Actinoplanes</taxon>
    </lineage>
</organism>
<dbReference type="AlphaFoldDB" id="I0H794"/>
<reference evidence="1 2" key="1">
    <citation type="submission" date="2012-02" db="EMBL/GenBank/DDBJ databases">
        <title>Complete genome sequence of Actinoplanes missouriensis 431 (= NBRC 102363).</title>
        <authorList>
            <person name="Ohnishi Y."/>
            <person name="Ishikawa J."/>
            <person name="Sekine M."/>
            <person name="Hosoyama A."/>
            <person name="Harada T."/>
            <person name="Narita H."/>
            <person name="Hata T."/>
            <person name="Konno Y."/>
            <person name="Tutikane K."/>
            <person name="Fujita N."/>
            <person name="Horinouchi S."/>
            <person name="Hayakawa M."/>
        </authorList>
    </citation>
    <scope>NUCLEOTIDE SEQUENCE [LARGE SCALE GENOMIC DNA]</scope>
    <source>
        <strain evidence="2">ATCC 14538 / DSM 43046 / CBS 188.64 / JCM 3121 / NBRC 102363 / NCIMB 12654 / NRRL B-3342 / UNCC 431</strain>
    </source>
</reference>
<accession>I0H794</accession>
<name>I0H794_ACTM4</name>
<dbReference type="Proteomes" id="UP000007882">
    <property type="component" value="Chromosome"/>
</dbReference>
<dbReference type="KEGG" id="ams:AMIS_36610"/>
<proteinExistence type="predicted"/>
<sequence length="62" mass="6969">MVRRAWQIAAWVGPELVVVLRYRNAVTCGFHVLLGTLGEHETPTLQRVSAMCQRYSGCRHSG</sequence>
<evidence type="ECO:0000313" key="1">
    <source>
        <dbReference type="EMBL" id="BAL88881.1"/>
    </source>
</evidence>